<gene>
    <name evidence="1" type="ORF">PTRG_03044</name>
</gene>
<dbReference type="EMBL" id="DS231616">
    <property type="protein sequence ID" value="EDU45567.1"/>
    <property type="molecule type" value="Genomic_DNA"/>
</dbReference>
<dbReference type="AlphaFoldDB" id="B2W054"/>
<reference evidence="2" key="1">
    <citation type="journal article" date="2013" name="G3 (Bethesda)">
        <title>Comparative genomics of a plant-pathogenic fungus, Pyrenophora tritici-repentis, reveals transduplication and the impact of repeat elements on pathogenicity and population divergence.</title>
        <authorList>
            <person name="Manning V.A."/>
            <person name="Pandelova I."/>
            <person name="Dhillon B."/>
            <person name="Wilhelm L.J."/>
            <person name="Goodwin S.B."/>
            <person name="Berlin A.M."/>
            <person name="Figueroa M."/>
            <person name="Freitag M."/>
            <person name="Hane J.K."/>
            <person name="Henrissat B."/>
            <person name="Holman W.H."/>
            <person name="Kodira C.D."/>
            <person name="Martin J."/>
            <person name="Oliver R.P."/>
            <person name="Robbertse B."/>
            <person name="Schackwitz W."/>
            <person name="Schwartz D.C."/>
            <person name="Spatafora J.W."/>
            <person name="Turgeon B.G."/>
            <person name="Yandava C."/>
            <person name="Young S."/>
            <person name="Zhou S."/>
            <person name="Zeng Q."/>
            <person name="Grigoriev I.V."/>
            <person name="Ma L.-J."/>
            <person name="Ciuffetti L.M."/>
        </authorList>
    </citation>
    <scope>NUCLEOTIDE SEQUENCE [LARGE SCALE GENOMIC DNA]</scope>
    <source>
        <strain evidence="2">Pt-1C-BFP</strain>
    </source>
</reference>
<dbReference type="HOGENOM" id="CLU_2307461_0_0_1"/>
<evidence type="ECO:0000313" key="2">
    <source>
        <dbReference type="Proteomes" id="UP000001471"/>
    </source>
</evidence>
<dbReference type="Proteomes" id="UP000001471">
    <property type="component" value="Unassembled WGS sequence"/>
</dbReference>
<organism evidence="1 2">
    <name type="scientific">Pyrenophora tritici-repentis (strain Pt-1C-BFP)</name>
    <name type="common">Wheat tan spot fungus</name>
    <name type="synonym">Drechslera tritici-repentis</name>
    <dbReference type="NCBI Taxonomy" id="426418"/>
    <lineage>
        <taxon>Eukaryota</taxon>
        <taxon>Fungi</taxon>
        <taxon>Dikarya</taxon>
        <taxon>Ascomycota</taxon>
        <taxon>Pezizomycotina</taxon>
        <taxon>Dothideomycetes</taxon>
        <taxon>Pleosporomycetidae</taxon>
        <taxon>Pleosporales</taxon>
        <taxon>Pleosporineae</taxon>
        <taxon>Pleosporaceae</taxon>
        <taxon>Pyrenophora</taxon>
    </lineage>
</organism>
<proteinExistence type="predicted"/>
<name>B2W054_PYRTR</name>
<sequence>MNTAANPRHHSGNNPPLRLPATLSAFRTLPRLYKMVSDYTTAPCCLTTGRALLALSVAKDIKEYALCFENCSGLLSTRAPSWLGLQKHELNCGASAGPVQ</sequence>
<dbReference type="InParanoid" id="B2W054"/>
<evidence type="ECO:0000313" key="1">
    <source>
        <dbReference type="EMBL" id="EDU45567.1"/>
    </source>
</evidence>
<protein>
    <submittedName>
        <fullName evidence="1">Uncharacterized protein</fullName>
    </submittedName>
</protein>
<accession>B2W054</accession>